<evidence type="ECO:0000256" key="1">
    <source>
        <dbReference type="SAM" id="MobiDB-lite"/>
    </source>
</evidence>
<gene>
    <name evidence="2" type="ORF">I302_06977</name>
    <name evidence="3" type="ORF">I302_107287</name>
</gene>
<dbReference type="RefSeq" id="XP_019045061.1">
    <property type="nucleotide sequence ID" value="XM_019193584.1"/>
</dbReference>
<feature type="compositionally biased region" description="Basic and acidic residues" evidence="1">
    <location>
        <begin position="556"/>
        <end position="565"/>
    </location>
</feature>
<dbReference type="AlphaFoldDB" id="A0A1B9FZ07"/>
<dbReference type="EMBL" id="CP144546">
    <property type="protein sequence ID" value="WVW85249.1"/>
    <property type="molecule type" value="Genomic_DNA"/>
</dbReference>
<feature type="region of interest" description="Disordered" evidence="1">
    <location>
        <begin position="429"/>
        <end position="621"/>
    </location>
</feature>
<evidence type="ECO:0000313" key="3">
    <source>
        <dbReference type="EMBL" id="WVW85249.1"/>
    </source>
</evidence>
<feature type="compositionally biased region" description="Polar residues" evidence="1">
    <location>
        <begin position="344"/>
        <end position="366"/>
    </location>
</feature>
<reference evidence="3" key="4">
    <citation type="submission" date="2024-02" db="EMBL/GenBank/DDBJ databases">
        <title>Comparative genomics of Cryptococcus and Kwoniella reveals pathogenesis evolution and contrasting modes of karyotype evolution via chromosome fusion or intercentromeric recombination.</title>
        <authorList>
            <person name="Coelho M.A."/>
            <person name="David-Palma M."/>
            <person name="Shea T."/>
            <person name="Bowers K."/>
            <person name="McGinley-Smith S."/>
            <person name="Mohammad A.W."/>
            <person name="Gnirke A."/>
            <person name="Yurkov A.M."/>
            <person name="Nowrousian M."/>
            <person name="Sun S."/>
            <person name="Cuomo C.A."/>
            <person name="Heitman J."/>
        </authorList>
    </citation>
    <scope>NUCLEOTIDE SEQUENCE</scope>
    <source>
        <strain evidence="3">CBS 10118</strain>
    </source>
</reference>
<accession>A0A1B9FZ07</accession>
<feature type="compositionally biased region" description="Polar residues" evidence="1">
    <location>
        <begin position="451"/>
        <end position="471"/>
    </location>
</feature>
<proteinExistence type="predicted"/>
<name>A0A1B9FZ07_9TREE</name>
<keyword evidence="4" id="KW-1185">Reference proteome</keyword>
<evidence type="ECO:0000313" key="4">
    <source>
        <dbReference type="Proteomes" id="UP000092730"/>
    </source>
</evidence>
<dbReference type="EMBL" id="KI894023">
    <property type="protein sequence ID" value="OCF23991.1"/>
    <property type="molecule type" value="Genomic_DNA"/>
</dbReference>
<reference evidence="2" key="1">
    <citation type="submission" date="2013-07" db="EMBL/GenBank/DDBJ databases">
        <title>The Genome Sequence of Cryptococcus bestiolae CBS10118.</title>
        <authorList>
            <consortium name="The Broad Institute Genome Sequencing Platform"/>
            <person name="Cuomo C."/>
            <person name="Litvintseva A."/>
            <person name="Chen Y."/>
            <person name="Heitman J."/>
            <person name="Sun S."/>
            <person name="Springer D."/>
            <person name="Dromer F."/>
            <person name="Young S.K."/>
            <person name="Zeng Q."/>
            <person name="Gargeya S."/>
            <person name="Fitzgerald M."/>
            <person name="Abouelleil A."/>
            <person name="Alvarado L."/>
            <person name="Berlin A.M."/>
            <person name="Chapman S.B."/>
            <person name="Dewar J."/>
            <person name="Goldberg J."/>
            <person name="Griggs A."/>
            <person name="Gujja S."/>
            <person name="Hansen M."/>
            <person name="Howarth C."/>
            <person name="Imamovic A."/>
            <person name="Larimer J."/>
            <person name="McCowan C."/>
            <person name="Murphy C."/>
            <person name="Pearson M."/>
            <person name="Priest M."/>
            <person name="Roberts A."/>
            <person name="Saif S."/>
            <person name="Shea T."/>
            <person name="Sykes S."/>
            <person name="Wortman J."/>
            <person name="Nusbaum C."/>
            <person name="Birren B."/>
        </authorList>
    </citation>
    <scope>NUCLEOTIDE SEQUENCE [LARGE SCALE GENOMIC DNA]</scope>
    <source>
        <strain evidence="2">CBS 10118</strain>
    </source>
</reference>
<dbReference type="GeneID" id="30211376"/>
<dbReference type="Proteomes" id="UP000092730">
    <property type="component" value="Chromosome 6"/>
</dbReference>
<feature type="compositionally biased region" description="Polar residues" evidence="1">
    <location>
        <begin position="568"/>
        <end position="582"/>
    </location>
</feature>
<feature type="region of interest" description="Disordered" evidence="1">
    <location>
        <begin position="320"/>
        <end position="366"/>
    </location>
</feature>
<dbReference type="KEGG" id="kbi:30211376"/>
<feature type="compositionally biased region" description="Basic residues" evidence="1">
    <location>
        <begin position="433"/>
        <end position="448"/>
    </location>
</feature>
<sequence length="621" mass="68887">MTDLSETVIIHDKALPTYWEKVRIDSVIVQDTDDPTDSKPRRRWRLKSYLVDGNTNTPLHVNGISFSKESENARHQIVLTDLPERLFRWPRSPNTANPNDEVQVDLPIDELLNAVPRYLALAKHSMVETSASRLSMTYEDPLSSTGSKVVLDEAEYMKNVYTDSALLRFVKDVFNDPWDLKKVQDDTFTSQKQEFHTLMNAQTDKRVKTTMKNWRRGAEQSYDLSCQRSSLKSFREFLRLLPDNLSEKEQKTKDEKSTRMFKSKKNMIGRLEDRIEQSRRAVWKDLKLLYPASGNDSGTPIWPEDTDAWKKLLEGRAVPVTGGSGSGAPGLEAEERDVKPSPALTVTRSINTPNDTLQNDPATVSSSTKMAFPVPVKAQSRVTIRNKNDMTGWDTTTNSWKRPPAPVPVSIDATQAILDQDMTQDGFTLVSAHKPRNRKKRGKGKGKKAVQVSTVRPTSTATVSTERGSSSIKDKSDLHTGIGGTSRHGGECTDSSLTTAQREICTSEGSSPGTNQTGVEPIDTEQNGFADSSASTIPETQDDTDSSLIRPAASIVEDHIVRTDSSEDTTATPIPSVLSETNGHPPPFVIARSRTFGLQKSSGSSSKELNPEAQVFDPYRT</sequence>
<evidence type="ECO:0000313" key="2">
    <source>
        <dbReference type="EMBL" id="OCF23991.1"/>
    </source>
</evidence>
<reference evidence="2" key="3">
    <citation type="submission" date="2014-01" db="EMBL/GenBank/DDBJ databases">
        <title>Evolution of pathogenesis and genome organization in the Tremellales.</title>
        <authorList>
            <person name="Cuomo C."/>
            <person name="Litvintseva A."/>
            <person name="Heitman J."/>
            <person name="Chen Y."/>
            <person name="Sun S."/>
            <person name="Springer D."/>
            <person name="Dromer F."/>
            <person name="Young S."/>
            <person name="Zeng Q."/>
            <person name="Chapman S."/>
            <person name="Gujja S."/>
            <person name="Saif S."/>
            <person name="Birren B."/>
        </authorList>
    </citation>
    <scope>NUCLEOTIDE SEQUENCE</scope>
    <source>
        <strain evidence="2">CBS 10118</strain>
    </source>
</reference>
<dbReference type="OrthoDB" id="10627707at2759"/>
<protein>
    <submittedName>
        <fullName evidence="2">Uncharacterized protein</fullName>
    </submittedName>
</protein>
<organism evidence="2">
    <name type="scientific">Kwoniella bestiolae CBS 10118</name>
    <dbReference type="NCBI Taxonomy" id="1296100"/>
    <lineage>
        <taxon>Eukaryota</taxon>
        <taxon>Fungi</taxon>
        <taxon>Dikarya</taxon>
        <taxon>Basidiomycota</taxon>
        <taxon>Agaricomycotina</taxon>
        <taxon>Tremellomycetes</taxon>
        <taxon>Tremellales</taxon>
        <taxon>Cryptococcaceae</taxon>
        <taxon>Kwoniella</taxon>
    </lineage>
</organism>
<feature type="compositionally biased region" description="Polar residues" evidence="1">
    <location>
        <begin position="596"/>
        <end position="608"/>
    </location>
</feature>
<reference evidence="3" key="2">
    <citation type="submission" date="2013-07" db="EMBL/GenBank/DDBJ databases">
        <authorList>
            <consortium name="The Broad Institute Genome Sequencing Platform"/>
            <person name="Cuomo C."/>
            <person name="Litvintseva A."/>
            <person name="Chen Y."/>
            <person name="Heitman J."/>
            <person name="Sun S."/>
            <person name="Springer D."/>
            <person name="Dromer F."/>
            <person name="Young S.K."/>
            <person name="Zeng Q."/>
            <person name="Gargeya S."/>
            <person name="Fitzgerald M."/>
            <person name="Abouelleil A."/>
            <person name="Alvarado L."/>
            <person name="Berlin A.M."/>
            <person name="Chapman S.B."/>
            <person name="Dewar J."/>
            <person name="Goldberg J."/>
            <person name="Griggs A."/>
            <person name="Gujja S."/>
            <person name="Hansen M."/>
            <person name="Howarth C."/>
            <person name="Imamovic A."/>
            <person name="Larimer J."/>
            <person name="McCowan C."/>
            <person name="Murphy C."/>
            <person name="Pearson M."/>
            <person name="Priest M."/>
            <person name="Roberts A."/>
            <person name="Saif S."/>
            <person name="Shea T."/>
            <person name="Sykes S."/>
            <person name="Wortman J."/>
            <person name="Nusbaum C."/>
            <person name="Birren B."/>
        </authorList>
    </citation>
    <scope>NUCLEOTIDE SEQUENCE</scope>
    <source>
        <strain evidence="3">CBS 10118</strain>
    </source>
</reference>
<feature type="compositionally biased region" description="Polar residues" evidence="1">
    <location>
        <begin position="507"/>
        <end position="539"/>
    </location>
</feature>
<dbReference type="VEuPathDB" id="FungiDB:I302_06977"/>